<dbReference type="PANTHER" id="PTHR13096:SF8">
    <property type="entry name" value="RIBOSOMAL OXYGENASE 1"/>
    <property type="match status" value="1"/>
</dbReference>
<evidence type="ECO:0000256" key="3">
    <source>
        <dbReference type="ARBA" id="ARBA00022964"/>
    </source>
</evidence>
<dbReference type="GO" id="GO:0046872">
    <property type="term" value="F:metal ion binding"/>
    <property type="evidence" value="ECO:0007669"/>
    <property type="project" value="UniProtKB-KW"/>
</dbReference>
<dbReference type="SMART" id="SM00558">
    <property type="entry name" value="JmjC"/>
    <property type="match status" value="1"/>
</dbReference>
<dbReference type="RefSeq" id="WP_005789108.1">
    <property type="nucleotide sequence ID" value="NZ_LR027557.1"/>
</dbReference>
<name>A0A5D3G963_9PSED</name>
<dbReference type="Gene3D" id="3.40.366.30">
    <property type="entry name" value="50S ribosomal protein L16 arginine hydroxylase, Chain A, Domain 2"/>
    <property type="match status" value="1"/>
</dbReference>
<dbReference type="InterPro" id="IPR039994">
    <property type="entry name" value="NO66-like"/>
</dbReference>
<evidence type="ECO:0000313" key="7">
    <source>
        <dbReference type="EMBL" id="TYK57011.1"/>
    </source>
</evidence>
<dbReference type="PANTHER" id="PTHR13096">
    <property type="entry name" value="MINA53 MYC INDUCED NUCLEAR ANTIGEN"/>
    <property type="match status" value="1"/>
</dbReference>
<keyword evidence="3" id="KW-0223">Dioxygenase</keyword>
<organism evidence="7 8">
    <name type="scientific">Pseudomonas synxantha</name>
    <dbReference type="NCBI Taxonomy" id="47883"/>
    <lineage>
        <taxon>Bacteria</taxon>
        <taxon>Pseudomonadati</taxon>
        <taxon>Pseudomonadota</taxon>
        <taxon>Gammaproteobacteria</taxon>
        <taxon>Pseudomonadales</taxon>
        <taxon>Pseudomonadaceae</taxon>
        <taxon>Pseudomonas</taxon>
    </lineage>
</organism>
<keyword evidence="5" id="KW-0408">Iron</keyword>
<evidence type="ECO:0000256" key="5">
    <source>
        <dbReference type="ARBA" id="ARBA00023004"/>
    </source>
</evidence>
<evidence type="ECO:0000256" key="2">
    <source>
        <dbReference type="ARBA" id="ARBA00022723"/>
    </source>
</evidence>
<evidence type="ECO:0000313" key="8">
    <source>
        <dbReference type="Proteomes" id="UP000324029"/>
    </source>
</evidence>
<dbReference type="EMBL" id="VSRO01000007">
    <property type="protein sequence ID" value="TYK57011.1"/>
    <property type="molecule type" value="Genomic_DNA"/>
</dbReference>
<dbReference type="Pfam" id="PF08007">
    <property type="entry name" value="JmjC_2"/>
    <property type="match status" value="1"/>
</dbReference>
<dbReference type="PROSITE" id="PS51184">
    <property type="entry name" value="JMJC"/>
    <property type="match status" value="1"/>
</dbReference>
<dbReference type="SUPFAM" id="SSF51197">
    <property type="entry name" value="Clavaminate synthase-like"/>
    <property type="match status" value="1"/>
</dbReference>
<comment type="cofactor">
    <cofactor evidence="1">
        <name>Fe(2+)</name>
        <dbReference type="ChEBI" id="CHEBI:29033"/>
    </cofactor>
</comment>
<dbReference type="AlphaFoldDB" id="A0A5D3G963"/>
<evidence type="ECO:0000256" key="1">
    <source>
        <dbReference type="ARBA" id="ARBA00001954"/>
    </source>
</evidence>
<dbReference type="InterPro" id="IPR003347">
    <property type="entry name" value="JmjC_dom"/>
</dbReference>
<dbReference type="Proteomes" id="UP000324029">
    <property type="component" value="Unassembled WGS sequence"/>
</dbReference>
<dbReference type="InterPro" id="IPR046799">
    <property type="entry name" value="ROXA-like_wH"/>
</dbReference>
<comment type="caution">
    <text evidence="7">The sequence shown here is derived from an EMBL/GenBank/DDBJ whole genome shotgun (WGS) entry which is preliminary data.</text>
</comment>
<keyword evidence="4" id="KW-0560">Oxidoreductase</keyword>
<reference evidence="7 8" key="1">
    <citation type="submission" date="2019-08" db="EMBL/GenBank/DDBJ databases">
        <title>Subclass B2 metallo-beta lactamase from Pseudomonas synxantha.</title>
        <authorList>
            <person name="Poirel L."/>
            <person name="Palmieri M."/>
            <person name="Masseron A."/>
            <person name="Perreten V."/>
            <person name="Nordman P."/>
        </authorList>
    </citation>
    <scope>NUCLEOTIDE SEQUENCE [LARGE SCALE GENOMIC DNA]</scope>
    <source>
        <strain evidence="7 8">MCP106</strain>
    </source>
</reference>
<reference evidence="7 8" key="2">
    <citation type="submission" date="2019-08" db="EMBL/GenBank/DDBJ databases">
        <authorList>
            <person name="Brilhante M."/>
            <person name="Perreten V."/>
        </authorList>
    </citation>
    <scope>NUCLEOTIDE SEQUENCE [LARGE SCALE GENOMIC DNA]</scope>
    <source>
        <strain evidence="7 8">MCP106</strain>
    </source>
</reference>
<dbReference type="Pfam" id="PF20514">
    <property type="entry name" value="WHD_ROXA"/>
    <property type="match status" value="1"/>
</dbReference>
<accession>A0A5D3G963</accession>
<evidence type="ECO:0000256" key="4">
    <source>
        <dbReference type="ARBA" id="ARBA00023002"/>
    </source>
</evidence>
<feature type="domain" description="JmjC" evidence="6">
    <location>
        <begin position="101"/>
        <end position="229"/>
    </location>
</feature>
<keyword evidence="2" id="KW-0479">Metal-binding</keyword>
<protein>
    <submittedName>
        <fullName evidence="7">Cupin domain-containing protein</fullName>
    </submittedName>
</protein>
<proteinExistence type="predicted"/>
<evidence type="ECO:0000259" key="6">
    <source>
        <dbReference type="PROSITE" id="PS51184"/>
    </source>
</evidence>
<gene>
    <name evidence="7" type="ORF">FXO26_14810</name>
</gene>
<sequence>MNPDIPLQLLGGITAREFLRDYWQKKPLLIRQAIPDFESPIDADELAGLALEEEVESRLVIEHGERPWELRRGPFAEDAFSALPEREWTLLVQAVDQFVPEVAELLEHFRFLPSWRIDDVMISFAAPGGSVGPHFDNYDVFLLQAQGKRNWKIGQMCSSESPLLQHADLRILAEFEESAEWVLEPGDMLYLPPRLAHFGIAEDDCMTYSVGFRAPSAAEVLTHFTDFLSQYLTDEERYTDADAQPVSDPHQIQVDALDRLKGLLAEHMSDERMLLTWFGQFMTEPRYPELVAGEELGEEDFINSLQDGAILVRNPSARLAWSEVDDDVLLFASGQSRYLPGKLRELLKLVCSADALHSENLSVWLADEDGRDLLCELVKQGSLGFADE</sequence>
<dbReference type="GO" id="GO:0016706">
    <property type="term" value="F:2-oxoglutarate-dependent dioxygenase activity"/>
    <property type="evidence" value="ECO:0007669"/>
    <property type="project" value="TreeGrafter"/>
</dbReference>
<dbReference type="Gene3D" id="2.60.120.650">
    <property type="entry name" value="Cupin"/>
    <property type="match status" value="1"/>
</dbReference>